<dbReference type="OrthoDB" id="2015447at2759"/>
<evidence type="ECO:0000256" key="3">
    <source>
        <dbReference type="ARBA" id="ARBA00022630"/>
    </source>
</evidence>
<keyword evidence="5" id="KW-0560">Oxidoreductase</keyword>
<dbReference type="Proteomes" id="UP000799766">
    <property type="component" value="Unassembled WGS sequence"/>
</dbReference>
<dbReference type="Pfam" id="PF01266">
    <property type="entry name" value="DAO"/>
    <property type="match status" value="1"/>
</dbReference>
<feature type="binding site" evidence="6">
    <location>
        <begin position="64"/>
        <end position="65"/>
    </location>
    <ligand>
        <name>FAD</name>
        <dbReference type="ChEBI" id="CHEBI:57692"/>
    </ligand>
</feature>
<evidence type="ECO:0000313" key="9">
    <source>
        <dbReference type="EMBL" id="KAF2456559.1"/>
    </source>
</evidence>
<sequence length="389" mass="41565">MLSSSGTLAFSTTVTTNPTLGGLILTSNRAGVVGLQTAVFLLEAGYNVTIVAKHFPGDQTIEYTSPWAGAQWRPHSTVDEPEQCKWDLETYEHLMSIIKEEGNHESSRDLPKSGTSPHPPTNVWFSQLVPSFRYRDNIPPKTVGLPDHTNVSGASFRTICINSTAYLHYLLARATSLGAHTLRRSLPTTSGLKAALDDLSTTTLPSPISAVVNATGLSALALVPDPNVYPIRGQTVLVRGEARAAVSLERGATASSPESVSYAIPRPGSGTTVLGGTKEAGRWTAEAEKETTAEILERCRALVPELLTGVGREGRMEFEVVDECVGLRPGRKGGPRVEGEWLSVEGGKDVWVVHEYGHAGGGYQNSVGSARKAVKLVGEGAKGRNRSRL</sequence>
<feature type="domain" description="FAD dependent oxidoreductase" evidence="8">
    <location>
        <begin position="30"/>
        <end position="374"/>
    </location>
</feature>
<evidence type="ECO:0000256" key="6">
    <source>
        <dbReference type="PIRSR" id="PIRSR000189-1"/>
    </source>
</evidence>
<dbReference type="GO" id="GO:0071949">
    <property type="term" value="F:FAD binding"/>
    <property type="evidence" value="ECO:0007669"/>
    <property type="project" value="InterPro"/>
</dbReference>
<gene>
    <name evidence="9" type="ORF">BDY21DRAFT_287939</name>
</gene>
<feature type="region of interest" description="Disordered" evidence="7">
    <location>
        <begin position="102"/>
        <end position="122"/>
    </location>
</feature>
<evidence type="ECO:0000256" key="5">
    <source>
        <dbReference type="ARBA" id="ARBA00023002"/>
    </source>
</evidence>
<dbReference type="GO" id="GO:0003884">
    <property type="term" value="F:D-amino-acid oxidase activity"/>
    <property type="evidence" value="ECO:0007669"/>
    <property type="project" value="InterPro"/>
</dbReference>
<evidence type="ECO:0000256" key="2">
    <source>
        <dbReference type="ARBA" id="ARBA00006730"/>
    </source>
</evidence>
<feature type="compositionally biased region" description="Basic and acidic residues" evidence="7">
    <location>
        <begin position="102"/>
        <end position="111"/>
    </location>
</feature>
<dbReference type="GO" id="GO:0005737">
    <property type="term" value="C:cytoplasm"/>
    <property type="evidence" value="ECO:0007669"/>
    <property type="project" value="TreeGrafter"/>
</dbReference>
<protein>
    <recommendedName>
        <fullName evidence="8">FAD dependent oxidoreductase domain-containing protein</fullName>
    </recommendedName>
</protein>
<keyword evidence="3" id="KW-0285">Flavoprotein</keyword>
<dbReference type="Gene3D" id="3.30.9.10">
    <property type="entry name" value="D-Amino Acid Oxidase, subunit A, domain 2"/>
    <property type="match status" value="1"/>
</dbReference>
<dbReference type="SUPFAM" id="SSF51971">
    <property type="entry name" value="Nucleotide-binding domain"/>
    <property type="match status" value="1"/>
</dbReference>
<evidence type="ECO:0000256" key="7">
    <source>
        <dbReference type="SAM" id="MobiDB-lite"/>
    </source>
</evidence>
<proteinExistence type="inferred from homology"/>
<reference evidence="9" key="1">
    <citation type="journal article" date="2020" name="Stud. Mycol.">
        <title>101 Dothideomycetes genomes: a test case for predicting lifestyles and emergence of pathogens.</title>
        <authorList>
            <person name="Haridas S."/>
            <person name="Albert R."/>
            <person name="Binder M."/>
            <person name="Bloem J."/>
            <person name="Labutti K."/>
            <person name="Salamov A."/>
            <person name="Andreopoulos B."/>
            <person name="Baker S."/>
            <person name="Barry K."/>
            <person name="Bills G."/>
            <person name="Bluhm B."/>
            <person name="Cannon C."/>
            <person name="Castanera R."/>
            <person name="Culley D."/>
            <person name="Daum C."/>
            <person name="Ezra D."/>
            <person name="Gonzalez J."/>
            <person name="Henrissat B."/>
            <person name="Kuo A."/>
            <person name="Liang C."/>
            <person name="Lipzen A."/>
            <person name="Lutzoni F."/>
            <person name="Magnuson J."/>
            <person name="Mondo S."/>
            <person name="Nolan M."/>
            <person name="Ohm R."/>
            <person name="Pangilinan J."/>
            <person name="Park H.-J."/>
            <person name="Ramirez L."/>
            <person name="Alfaro M."/>
            <person name="Sun H."/>
            <person name="Tritt A."/>
            <person name="Yoshinaga Y."/>
            <person name="Zwiers L.-H."/>
            <person name="Turgeon B."/>
            <person name="Goodwin S."/>
            <person name="Spatafora J."/>
            <person name="Crous P."/>
            <person name="Grigoriev I."/>
        </authorList>
    </citation>
    <scope>NUCLEOTIDE SEQUENCE</scope>
    <source>
        <strain evidence="9">ATCC 16933</strain>
    </source>
</reference>
<evidence type="ECO:0000256" key="1">
    <source>
        <dbReference type="ARBA" id="ARBA00001974"/>
    </source>
</evidence>
<comment type="cofactor">
    <cofactor evidence="1 6">
        <name>FAD</name>
        <dbReference type="ChEBI" id="CHEBI:57692"/>
    </cofactor>
</comment>
<dbReference type="InterPro" id="IPR023209">
    <property type="entry name" value="DAO"/>
</dbReference>
<keyword evidence="4 6" id="KW-0274">FAD</keyword>
<dbReference type="SUPFAM" id="SSF54373">
    <property type="entry name" value="FAD-linked reductases, C-terminal domain"/>
    <property type="match status" value="1"/>
</dbReference>
<dbReference type="PANTHER" id="PTHR11530:SF11">
    <property type="entry name" value="D-ASPARTATE OXIDASE"/>
    <property type="match status" value="1"/>
</dbReference>
<comment type="similarity">
    <text evidence="2">Belongs to the DAMOX/DASOX family.</text>
</comment>
<evidence type="ECO:0000313" key="10">
    <source>
        <dbReference type="Proteomes" id="UP000799766"/>
    </source>
</evidence>
<dbReference type="PANTHER" id="PTHR11530">
    <property type="entry name" value="D-AMINO ACID OXIDASE"/>
    <property type="match status" value="1"/>
</dbReference>
<accession>A0A6A6NXX4</accession>
<evidence type="ECO:0000256" key="4">
    <source>
        <dbReference type="ARBA" id="ARBA00022827"/>
    </source>
</evidence>
<dbReference type="PIRSF" id="PIRSF000189">
    <property type="entry name" value="D-aa_oxidase"/>
    <property type="match status" value="1"/>
</dbReference>
<organism evidence="9 10">
    <name type="scientific">Lineolata rhizophorae</name>
    <dbReference type="NCBI Taxonomy" id="578093"/>
    <lineage>
        <taxon>Eukaryota</taxon>
        <taxon>Fungi</taxon>
        <taxon>Dikarya</taxon>
        <taxon>Ascomycota</taxon>
        <taxon>Pezizomycotina</taxon>
        <taxon>Dothideomycetes</taxon>
        <taxon>Dothideomycetes incertae sedis</taxon>
        <taxon>Lineolatales</taxon>
        <taxon>Lineolataceae</taxon>
        <taxon>Lineolata</taxon>
    </lineage>
</organism>
<dbReference type="InterPro" id="IPR006076">
    <property type="entry name" value="FAD-dep_OxRdtase"/>
</dbReference>
<feature type="binding site" evidence="6">
    <location>
        <position position="360"/>
    </location>
    <ligand>
        <name>D-dopa</name>
        <dbReference type="ChEBI" id="CHEBI:149689"/>
    </ligand>
</feature>
<keyword evidence="10" id="KW-1185">Reference proteome</keyword>
<evidence type="ECO:0000259" key="8">
    <source>
        <dbReference type="Pfam" id="PF01266"/>
    </source>
</evidence>
<dbReference type="EMBL" id="MU001683">
    <property type="protein sequence ID" value="KAF2456559.1"/>
    <property type="molecule type" value="Genomic_DNA"/>
</dbReference>
<feature type="binding site" evidence="6">
    <location>
        <position position="328"/>
    </location>
    <ligand>
        <name>D-dopa</name>
        <dbReference type="ChEBI" id="CHEBI:149689"/>
    </ligand>
</feature>
<feature type="binding site" evidence="6">
    <location>
        <position position="215"/>
    </location>
    <ligand>
        <name>FAD</name>
        <dbReference type="ChEBI" id="CHEBI:57692"/>
    </ligand>
</feature>
<dbReference type="GO" id="GO:0019478">
    <property type="term" value="P:D-amino acid catabolic process"/>
    <property type="evidence" value="ECO:0007669"/>
    <property type="project" value="TreeGrafter"/>
</dbReference>
<dbReference type="Gene3D" id="3.40.50.720">
    <property type="entry name" value="NAD(P)-binding Rossmann-like Domain"/>
    <property type="match status" value="1"/>
</dbReference>
<dbReference type="AlphaFoldDB" id="A0A6A6NXX4"/>
<feature type="binding site" evidence="6">
    <location>
        <position position="262"/>
    </location>
    <ligand>
        <name>D-dopa</name>
        <dbReference type="ChEBI" id="CHEBI:149689"/>
    </ligand>
</feature>
<name>A0A6A6NXX4_9PEZI</name>